<sequence>MKIRVATLSDIQAISEIHATSWRKNYQNVLTKEYLIDKASNERHQLWKGRFNNPKPNQQVLLAIVEGEIAGFVSLYASENPHWGSYLDNLHVREKYHSKGIGKALLIAGARWFYQQDSQNGMCLLVNQDNIKAQEFYKKLGARNVEASIWNAPDGSIVPTYWFVWDTLNNLIEAT</sequence>
<dbReference type="InterPro" id="IPR050680">
    <property type="entry name" value="YpeA/RimI_acetyltransf"/>
</dbReference>
<gene>
    <name evidence="4" type="ORF">ACCI49_22865</name>
</gene>
<dbReference type="Gene3D" id="3.40.630.30">
    <property type="match status" value="1"/>
</dbReference>
<evidence type="ECO:0000256" key="1">
    <source>
        <dbReference type="ARBA" id="ARBA00022679"/>
    </source>
</evidence>
<evidence type="ECO:0000259" key="3">
    <source>
        <dbReference type="PROSITE" id="PS51186"/>
    </source>
</evidence>
<keyword evidence="5" id="KW-1185">Reference proteome</keyword>
<name>A0ABV4P733_9GAMM</name>
<dbReference type="PROSITE" id="PS51186">
    <property type="entry name" value="GNAT"/>
    <property type="match status" value="1"/>
</dbReference>
<dbReference type="InterPro" id="IPR016181">
    <property type="entry name" value="Acyl_CoA_acyltransferase"/>
</dbReference>
<dbReference type="CDD" id="cd04301">
    <property type="entry name" value="NAT_SF"/>
    <property type="match status" value="1"/>
</dbReference>
<dbReference type="Pfam" id="PF00583">
    <property type="entry name" value="Acetyltransf_1"/>
    <property type="match status" value="1"/>
</dbReference>
<proteinExistence type="predicted"/>
<dbReference type="InterPro" id="IPR000182">
    <property type="entry name" value="GNAT_dom"/>
</dbReference>
<dbReference type="EMBL" id="JBGMEK010000131">
    <property type="protein sequence ID" value="MFA0813733.1"/>
    <property type="molecule type" value="Genomic_DNA"/>
</dbReference>
<protein>
    <submittedName>
        <fullName evidence="4">N-acetyltransferase family protein</fullName>
    </submittedName>
</protein>
<organism evidence="4 5">
    <name type="scientific">Microbulbifer epialgicus</name>
    <dbReference type="NCBI Taxonomy" id="393907"/>
    <lineage>
        <taxon>Bacteria</taxon>
        <taxon>Pseudomonadati</taxon>
        <taxon>Pseudomonadota</taxon>
        <taxon>Gammaproteobacteria</taxon>
        <taxon>Cellvibrionales</taxon>
        <taxon>Microbulbiferaceae</taxon>
        <taxon>Microbulbifer</taxon>
    </lineage>
</organism>
<keyword evidence="2" id="KW-0012">Acyltransferase</keyword>
<keyword evidence="1" id="KW-0808">Transferase</keyword>
<dbReference type="SUPFAM" id="SSF55729">
    <property type="entry name" value="Acyl-CoA N-acyltransferases (Nat)"/>
    <property type="match status" value="1"/>
</dbReference>
<comment type="caution">
    <text evidence="4">The sequence shown here is derived from an EMBL/GenBank/DDBJ whole genome shotgun (WGS) entry which is preliminary data.</text>
</comment>
<evidence type="ECO:0000313" key="5">
    <source>
        <dbReference type="Proteomes" id="UP001569428"/>
    </source>
</evidence>
<reference evidence="4 5" key="1">
    <citation type="submission" date="2024-08" db="EMBL/GenBank/DDBJ databases">
        <authorList>
            <person name="Ishaq N."/>
        </authorList>
    </citation>
    <scope>NUCLEOTIDE SEQUENCE [LARGE SCALE GENOMIC DNA]</scope>
    <source>
        <strain evidence="4 5">DSM 18651</strain>
    </source>
</reference>
<evidence type="ECO:0000313" key="4">
    <source>
        <dbReference type="EMBL" id="MFA0813733.1"/>
    </source>
</evidence>
<evidence type="ECO:0000256" key="2">
    <source>
        <dbReference type="ARBA" id="ARBA00023315"/>
    </source>
</evidence>
<dbReference type="PANTHER" id="PTHR43420">
    <property type="entry name" value="ACETYLTRANSFERASE"/>
    <property type="match status" value="1"/>
</dbReference>
<dbReference type="RefSeq" id="WP_371841542.1">
    <property type="nucleotide sequence ID" value="NZ_JBGMEK010000131.1"/>
</dbReference>
<dbReference type="Proteomes" id="UP001569428">
    <property type="component" value="Unassembled WGS sequence"/>
</dbReference>
<feature type="domain" description="N-acetyltransferase" evidence="3">
    <location>
        <begin position="1"/>
        <end position="164"/>
    </location>
</feature>
<accession>A0ABV4P733</accession>